<name>A0A401SIP1_CHIPU</name>
<dbReference type="InterPro" id="IPR000198">
    <property type="entry name" value="RhoGAP_dom"/>
</dbReference>
<feature type="domain" description="BAR" evidence="7">
    <location>
        <begin position="24"/>
        <end position="259"/>
    </location>
</feature>
<dbReference type="InterPro" id="IPR008936">
    <property type="entry name" value="Rho_GTPase_activation_prot"/>
</dbReference>
<evidence type="ECO:0000313" key="9">
    <source>
        <dbReference type="Proteomes" id="UP000287033"/>
    </source>
</evidence>
<protein>
    <recommendedName>
        <fullName evidence="10">Rho-GAP domain-containing protein</fullName>
    </recommendedName>
</protein>
<dbReference type="InterPro" id="IPR047165">
    <property type="entry name" value="RHG17/44/SH3BP1-like"/>
</dbReference>
<dbReference type="GO" id="GO:0007165">
    <property type="term" value="P:signal transduction"/>
    <property type="evidence" value="ECO:0007669"/>
    <property type="project" value="InterPro"/>
</dbReference>
<feature type="region of interest" description="Disordered" evidence="5">
    <location>
        <begin position="464"/>
        <end position="486"/>
    </location>
</feature>
<dbReference type="PANTHER" id="PTHR14130">
    <property type="entry name" value="3BP-1 RELATED RHOGAP"/>
    <property type="match status" value="1"/>
</dbReference>
<dbReference type="Pfam" id="PF00620">
    <property type="entry name" value="RhoGAP"/>
    <property type="match status" value="1"/>
</dbReference>
<evidence type="ECO:0000256" key="1">
    <source>
        <dbReference type="ARBA" id="ARBA00004514"/>
    </source>
</evidence>
<keyword evidence="3" id="KW-0963">Cytoplasm</keyword>
<evidence type="ECO:0000256" key="3">
    <source>
        <dbReference type="ARBA" id="ARBA00022490"/>
    </source>
</evidence>
<dbReference type="SUPFAM" id="SSF103657">
    <property type="entry name" value="BAR/IMD domain-like"/>
    <property type="match status" value="1"/>
</dbReference>
<dbReference type="FunFam" id="1.20.1270.60:FF:000053">
    <property type="entry name" value="SH3 domain-binding protein 1"/>
    <property type="match status" value="1"/>
</dbReference>
<dbReference type="Proteomes" id="UP000287033">
    <property type="component" value="Unassembled WGS sequence"/>
</dbReference>
<dbReference type="GO" id="GO:0005829">
    <property type="term" value="C:cytosol"/>
    <property type="evidence" value="ECO:0007669"/>
    <property type="project" value="UniProtKB-SubCell"/>
</dbReference>
<keyword evidence="2" id="KW-0343">GTPase activation</keyword>
<comment type="caution">
    <text evidence="8">The sequence shown here is derived from an EMBL/GenBank/DDBJ whole genome shotgun (WGS) entry which is preliminary data.</text>
</comment>
<comment type="subcellular location">
    <subcellularLocation>
        <location evidence="1">Cytoplasm</location>
        <location evidence="1">Cytosol</location>
    </subcellularLocation>
</comment>
<dbReference type="GO" id="GO:0035020">
    <property type="term" value="P:regulation of Rac protein signal transduction"/>
    <property type="evidence" value="ECO:0007669"/>
    <property type="project" value="TreeGrafter"/>
</dbReference>
<evidence type="ECO:0000256" key="5">
    <source>
        <dbReference type="SAM" id="MobiDB-lite"/>
    </source>
</evidence>
<dbReference type="InterPro" id="IPR027267">
    <property type="entry name" value="AH/BAR_dom_sf"/>
</dbReference>
<dbReference type="PANTHER" id="PTHR14130:SF12">
    <property type="entry name" value="BARGIN-RELATED"/>
    <property type="match status" value="1"/>
</dbReference>
<feature type="region of interest" description="Disordered" evidence="5">
    <location>
        <begin position="511"/>
        <end position="530"/>
    </location>
</feature>
<feature type="compositionally biased region" description="Polar residues" evidence="5">
    <location>
        <begin position="618"/>
        <end position="638"/>
    </location>
</feature>
<evidence type="ECO:0000259" key="7">
    <source>
        <dbReference type="PROSITE" id="PS51021"/>
    </source>
</evidence>
<dbReference type="GO" id="GO:0032956">
    <property type="term" value="P:regulation of actin cytoskeleton organization"/>
    <property type="evidence" value="ECO:0007669"/>
    <property type="project" value="TreeGrafter"/>
</dbReference>
<evidence type="ECO:0000256" key="4">
    <source>
        <dbReference type="ARBA" id="ARBA00022553"/>
    </source>
</evidence>
<dbReference type="OrthoDB" id="19923at2759"/>
<dbReference type="Pfam" id="PF03114">
    <property type="entry name" value="BAR"/>
    <property type="match status" value="1"/>
</dbReference>
<organism evidence="8 9">
    <name type="scientific">Chiloscyllium punctatum</name>
    <name type="common">Brownbanded bambooshark</name>
    <name type="synonym">Hemiscyllium punctatum</name>
    <dbReference type="NCBI Taxonomy" id="137246"/>
    <lineage>
        <taxon>Eukaryota</taxon>
        <taxon>Metazoa</taxon>
        <taxon>Chordata</taxon>
        <taxon>Craniata</taxon>
        <taxon>Vertebrata</taxon>
        <taxon>Chondrichthyes</taxon>
        <taxon>Elasmobranchii</taxon>
        <taxon>Galeomorphii</taxon>
        <taxon>Galeoidea</taxon>
        <taxon>Orectolobiformes</taxon>
        <taxon>Hemiscylliidae</taxon>
        <taxon>Chiloscyllium</taxon>
    </lineage>
</organism>
<evidence type="ECO:0000259" key="6">
    <source>
        <dbReference type="PROSITE" id="PS50238"/>
    </source>
</evidence>
<dbReference type="InterPro" id="IPR004148">
    <property type="entry name" value="BAR_dom"/>
</dbReference>
<dbReference type="SUPFAM" id="SSF48350">
    <property type="entry name" value="GTPase activation domain, GAP"/>
    <property type="match status" value="1"/>
</dbReference>
<dbReference type="AlphaFoldDB" id="A0A401SIP1"/>
<dbReference type="PROSITE" id="PS51021">
    <property type="entry name" value="BAR"/>
    <property type="match status" value="1"/>
</dbReference>
<proteinExistence type="predicted"/>
<keyword evidence="9" id="KW-1185">Reference proteome</keyword>
<dbReference type="PROSITE" id="PS50238">
    <property type="entry name" value="RHOGAP"/>
    <property type="match status" value="1"/>
</dbReference>
<accession>A0A401SIP1</accession>
<keyword evidence="4" id="KW-0597">Phosphoprotein</keyword>
<reference evidence="8 9" key="1">
    <citation type="journal article" date="2018" name="Nat. Ecol. Evol.">
        <title>Shark genomes provide insights into elasmobranch evolution and the origin of vertebrates.</title>
        <authorList>
            <person name="Hara Y"/>
            <person name="Yamaguchi K"/>
            <person name="Onimaru K"/>
            <person name="Kadota M"/>
            <person name="Koyanagi M"/>
            <person name="Keeley SD"/>
            <person name="Tatsumi K"/>
            <person name="Tanaka K"/>
            <person name="Motone F"/>
            <person name="Kageyama Y"/>
            <person name="Nozu R"/>
            <person name="Adachi N"/>
            <person name="Nishimura O"/>
            <person name="Nakagawa R"/>
            <person name="Tanegashima C"/>
            <person name="Kiyatake I"/>
            <person name="Matsumoto R"/>
            <person name="Murakumo K"/>
            <person name="Nishida K"/>
            <person name="Terakita A"/>
            <person name="Kuratani S"/>
            <person name="Sato K"/>
            <person name="Hyodo S Kuraku.S."/>
        </authorList>
    </citation>
    <scope>NUCLEOTIDE SEQUENCE [LARGE SCALE GENOMIC DNA]</scope>
</reference>
<dbReference type="Gene3D" id="1.10.555.10">
    <property type="entry name" value="Rho GTPase activation protein"/>
    <property type="match status" value="1"/>
</dbReference>
<dbReference type="Gene3D" id="1.20.1270.60">
    <property type="entry name" value="Arfaptin homology (AH) domain/BAR domain"/>
    <property type="match status" value="1"/>
</dbReference>
<feature type="compositionally biased region" description="Pro residues" evidence="5">
    <location>
        <begin position="468"/>
        <end position="478"/>
    </location>
</feature>
<dbReference type="GO" id="GO:0005096">
    <property type="term" value="F:GTPase activator activity"/>
    <property type="evidence" value="ECO:0007669"/>
    <property type="project" value="UniProtKB-KW"/>
</dbReference>
<dbReference type="STRING" id="137246.A0A401SIP1"/>
<dbReference type="FunFam" id="1.10.555.10:FF:000001">
    <property type="entry name" value="Rho GTPase activating protein 44"/>
    <property type="match status" value="1"/>
</dbReference>
<feature type="domain" description="Rho-GAP" evidence="6">
    <location>
        <begin position="268"/>
        <end position="460"/>
    </location>
</feature>
<dbReference type="EMBL" id="BEZZ01000293">
    <property type="protein sequence ID" value="GCC30251.1"/>
    <property type="molecule type" value="Genomic_DNA"/>
</dbReference>
<evidence type="ECO:0000256" key="2">
    <source>
        <dbReference type="ARBA" id="ARBA00022468"/>
    </source>
</evidence>
<evidence type="ECO:0008006" key="10">
    <source>
        <dbReference type="Google" id="ProtNLM"/>
    </source>
</evidence>
<gene>
    <name evidence="8" type="ORF">chiPu_0008699</name>
</gene>
<evidence type="ECO:0000313" key="8">
    <source>
        <dbReference type="EMBL" id="GCC30251.1"/>
    </source>
</evidence>
<feature type="region of interest" description="Disordered" evidence="5">
    <location>
        <begin position="580"/>
        <end position="659"/>
    </location>
</feature>
<sequence length="659" mass="73507">MGGGWGCGGTFHDAAHLKSYQLLSHSLNTLTFHLFVPTFVQFENRIEPTRRATCVTHKRLLSCLHGQQGSDFDKRLKKMPLMLLSQSIEDSCRELDNESPIRKMMELCCSVENTLAKVLIEHELQVERDVLDPLYKLSEEELPNVLKHKKQLAKLTLDWTAAKNRLNQATKSGNQGTPVSSTTTKLDLLKEDVEEMWRRVELSKDEYAADLYHFASKEEEYSNYFYSLMEAQADYHRKSLRALDAAMPTVRPSPSPSGGCSGKPAFGQPLEEHLKTCEREIALPIEACVMMLLEKGMKEEGLFRLAAAASVLKRLKSALDSGTFDPDEFKSDPHAVAGALKSYLRELPQPLMTFDLYDEWFQAASEKDLPKKVERLREVCTKLPPESYNNLRYLIKFLAKLAEYQEVNKMSPSNIAIVLGPNLLWPRDERKVSLMDMASASSVQVVTVMEPIIQNAERIFPEAKKPAPTRPTFPPPQQPKASLPWTSNPVCAPLTLPVDEKGGLTRRVSTDPAWGLSANPPAGATSSVPGEDKTITVRRATTGMLRAPCMPPPPVPHTHQRAASMDSPHSKVVTQQGVPEDPVRDLQGPTPEMVTPPPRCYQVGWSKQPQPLPRSRVYSVNPTMLSRVNTKVNDSSSGEEYGPQEQPLPATTEGTNEQC</sequence>
<dbReference type="SMART" id="SM00324">
    <property type="entry name" value="RhoGAP"/>
    <property type="match status" value="1"/>
</dbReference>
<dbReference type="SMART" id="SM00721">
    <property type="entry name" value="BAR"/>
    <property type="match status" value="1"/>
</dbReference>